<dbReference type="Proteomes" id="UP000294847">
    <property type="component" value="Chromosome 2"/>
</dbReference>
<evidence type="ECO:0000313" key="1">
    <source>
        <dbReference type="EMBL" id="QBZ55140.1"/>
    </source>
</evidence>
<dbReference type="AlphaFoldDB" id="A0A4P7N5A8"/>
<sequence length="67" mass="7316">MVPLLLLEVVSIIAGPHKHMALPIMVHISQQHLGAAITQYQARPGSWQAQGGECVAKKTLDAQRFTK</sequence>
<dbReference type="EMBL" id="CP034205">
    <property type="protein sequence ID" value="QBZ55140.1"/>
    <property type="molecule type" value="Genomic_DNA"/>
</dbReference>
<name>A0A4P7N5A8_PYROR</name>
<reference evidence="1 2" key="1">
    <citation type="journal article" date="2019" name="Mol. Biol. Evol.">
        <title>Blast fungal genomes show frequent chromosomal changes, gene gains and losses, and effector gene turnover.</title>
        <authorList>
            <person name="Gomez Luciano L.B."/>
            <person name="Jason Tsai I."/>
            <person name="Chuma I."/>
            <person name="Tosa Y."/>
            <person name="Chen Y.H."/>
            <person name="Li J.Y."/>
            <person name="Li M.Y."/>
            <person name="Jade Lu M.Y."/>
            <person name="Nakayashiki H."/>
            <person name="Li W.H."/>
        </authorList>
    </citation>
    <scope>NUCLEOTIDE SEQUENCE [LARGE SCALE GENOMIC DNA]</scope>
    <source>
        <strain evidence="1">MZ5-1-6</strain>
    </source>
</reference>
<proteinExistence type="predicted"/>
<evidence type="ECO:0000313" key="2">
    <source>
        <dbReference type="Proteomes" id="UP000294847"/>
    </source>
</evidence>
<gene>
    <name evidence="1" type="ORF">PoMZ_00032</name>
</gene>
<accession>A0A4P7N5A8</accession>
<organism evidence="1 2">
    <name type="scientific">Pyricularia oryzae</name>
    <name type="common">Rice blast fungus</name>
    <name type="synonym">Magnaporthe oryzae</name>
    <dbReference type="NCBI Taxonomy" id="318829"/>
    <lineage>
        <taxon>Eukaryota</taxon>
        <taxon>Fungi</taxon>
        <taxon>Dikarya</taxon>
        <taxon>Ascomycota</taxon>
        <taxon>Pezizomycotina</taxon>
        <taxon>Sordariomycetes</taxon>
        <taxon>Sordariomycetidae</taxon>
        <taxon>Magnaporthales</taxon>
        <taxon>Pyriculariaceae</taxon>
        <taxon>Pyricularia</taxon>
    </lineage>
</organism>
<protein>
    <submittedName>
        <fullName evidence="1">Uncharacterized protein</fullName>
    </submittedName>
</protein>